<comment type="caution">
    <text evidence="2">The sequence shown here is derived from an EMBL/GenBank/DDBJ whole genome shotgun (WGS) entry which is preliminary data.</text>
</comment>
<organism evidence="2 3">
    <name type="scientific">Viridibacterium curvum</name>
    <dbReference type="NCBI Taxonomy" id="1101404"/>
    <lineage>
        <taxon>Bacteria</taxon>
        <taxon>Pseudomonadati</taxon>
        <taxon>Pseudomonadota</taxon>
        <taxon>Betaproteobacteria</taxon>
        <taxon>Rhodocyclales</taxon>
        <taxon>Rhodocyclaceae</taxon>
        <taxon>Viridibacterium</taxon>
    </lineage>
</organism>
<keyword evidence="3" id="KW-1185">Reference proteome</keyword>
<dbReference type="Proteomes" id="UP001500547">
    <property type="component" value="Unassembled WGS sequence"/>
</dbReference>
<keyword evidence="1" id="KW-0732">Signal</keyword>
<dbReference type="Pfam" id="PF00300">
    <property type="entry name" value="His_Phos_1"/>
    <property type="match status" value="1"/>
</dbReference>
<accession>A0ABP9QTS9</accession>
<evidence type="ECO:0000256" key="1">
    <source>
        <dbReference type="SAM" id="SignalP"/>
    </source>
</evidence>
<dbReference type="EMBL" id="BAABLD010000008">
    <property type="protein sequence ID" value="GAA5167447.1"/>
    <property type="molecule type" value="Genomic_DNA"/>
</dbReference>
<dbReference type="SUPFAM" id="SSF53254">
    <property type="entry name" value="Phosphoglycerate mutase-like"/>
    <property type="match status" value="1"/>
</dbReference>
<reference evidence="3" key="1">
    <citation type="journal article" date="2019" name="Int. J. Syst. Evol. Microbiol.">
        <title>The Global Catalogue of Microorganisms (GCM) 10K type strain sequencing project: providing services to taxonomists for standard genome sequencing and annotation.</title>
        <authorList>
            <consortium name="The Broad Institute Genomics Platform"/>
            <consortium name="The Broad Institute Genome Sequencing Center for Infectious Disease"/>
            <person name="Wu L."/>
            <person name="Ma J."/>
        </authorList>
    </citation>
    <scope>NUCLEOTIDE SEQUENCE [LARGE SCALE GENOMIC DNA]</scope>
    <source>
        <strain evidence="3">JCM 18715</strain>
    </source>
</reference>
<dbReference type="InterPro" id="IPR029033">
    <property type="entry name" value="His_PPase_superfam"/>
</dbReference>
<protein>
    <submittedName>
        <fullName evidence="2">Histidine phosphatase family protein</fullName>
    </submittedName>
</protein>
<dbReference type="InterPro" id="IPR013078">
    <property type="entry name" value="His_Pase_superF_clade-1"/>
</dbReference>
<evidence type="ECO:0000313" key="3">
    <source>
        <dbReference type="Proteomes" id="UP001500547"/>
    </source>
</evidence>
<feature type="chain" id="PRO_5047010113" evidence="1">
    <location>
        <begin position="22"/>
        <end position="191"/>
    </location>
</feature>
<sequence length="191" mass="20253">MRSLIKRCVTVCLLLAGHAMAASPEHALREGGVVLMIRHAITEPGTGDPPGFRLDDCSTQRQLSAEGRAQARAIGAWLTRLGVQPTAVFSSAWCRCVDTATLAFPALPVKQLPALNSFFAETDGRELAQTAALREALQRIPAGGVTVWVSHQVNVTALTGEFLAMGEAVVLKPDGQGGVRVLGRIGPHWPA</sequence>
<proteinExistence type="predicted"/>
<gene>
    <name evidence="2" type="ORF">GCM10025770_26110</name>
</gene>
<dbReference type="RefSeq" id="WP_345533435.1">
    <property type="nucleotide sequence ID" value="NZ_BAABLD010000008.1"/>
</dbReference>
<dbReference type="Gene3D" id="3.40.50.1240">
    <property type="entry name" value="Phosphoglycerate mutase-like"/>
    <property type="match status" value="1"/>
</dbReference>
<feature type="signal peptide" evidence="1">
    <location>
        <begin position="1"/>
        <end position="21"/>
    </location>
</feature>
<dbReference type="CDD" id="cd07067">
    <property type="entry name" value="HP_PGM_like"/>
    <property type="match status" value="1"/>
</dbReference>
<evidence type="ECO:0000313" key="2">
    <source>
        <dbReference type="EMBL" id="GAA5167447.1"/>
    </source>
</evidence>
<name>A0ABP9QTS9_9RHOO</name>